<protein>
    <submittedName>
        <fullName evidence="1">Uncharacterized protein</fullName>
    </submittedName>
</protein>
<sequence length="16" mass="1749">MAQLSIELNKCVAESL</sequence>
<evidence type="ECO:0000313" key="1">
    <source>
        <dbReference type="EMBL" id="JAH35835.1"/>
    </source>
</evidence>
<reference evidence="1" key="2">
    <citation type="journal article" date="2015" name="Fish Shellfish Immunol.">
        <title>Early steps in the European eel (Anguilla anguilla)-Vibrio vulnificus interaction in the gills: Role of the RtxA13 toxin.</title>
        <authorList>
            <person name="Callol A."/>
            <person name="Pajuelo D."/>
            <person name="Ebbesson L."/>
            <person name="Teles M."/>
            <person name="MacKenzie S."/>
            <person name="Amaro C."/>
        </authorList>
    </citation>
    <scope>NUCLEOTIDE SEQUENCE</scope>
</reference>
<organism evidence="1">
    <name type="scientific">Anguilla anguilla</name>
    <name type="common">European freshwater eel</name>
    <name type="synonym">Muraena anguilla</name>
    <dbReference type="NCBI Taxonomy" id="7936"/>
    <lineage>
        <taxon>Eukaryota</taxon>
        <taxon>Metazoa</taxon>
        <taxon>Chordata</taxon>
        <taxon>Craniata</taxon>
        <taxon>Vertebrata</taxon>
        <taxon>Euteleostomi</taxon>
        <taxon>Actinopterygii</taxon>
        <taxon>Neopterygii</taxon>
        <taxon>Teleostei</taxon>
        <taxon>Anguilliformes</taxon>
        <taxon>Anguillidae</taxon>
        <taxon>Anguilla</taxon>
    </lineage>
</organism>
<proteinExistence type="predicted"/>
<accession>A0A0E9S5B3</accession>
<dbReference type="AlphaFoldDB" id="A0A0E9S5B3"/>
<reference evidence="1" key="1">
    <citation type="submission" date="2014-11" db="EMBL/GenBank/DDBJ databases">
        <authorList>
            <person name="Amaro Gonzalez C."/>
        </authorList>
    </citation>
    <scope>NUCLEOTIDE SEQUENCE</scope>
</reference>
<name>A0A0E9S5B3_ANGAN</name>
<dbReference type="EMBL" id="GBXM01072742">
    <property type="protein sequence ID" value="JAH35835.1"/>
    <property type="molecule type" value="Transcribed_RNA"/>
</dbReference>